<keyword evidence="1" id="KW-0378">Hydrolase</keyword>
<dbReference type="GO" id="GO:0043456">
    <property type="term" value="P:regulation of pentose-phosphate shunt"/>
    <property type="evidence" value="ECO:0007669"/>
    <property type="project" value="TreeGrafter"/>
</dbReference>
<dbReference type="GO" id="GO:0045820">
    <property type="term" value="P:negative regulation of glycolytic process"/>
    <property type="evidence" value="ECO:0007669"/>
    <property type="project" value="TreeGrafter"/>
</dbReference>
<dbReference type="InterPro" id="IPR013078">
    <property type="entry name" value="His_Pase_superF_clade-1"/>
</dbReference>
<proteinExistence type="predicted"/>
<feature type="active site" description="Proton donor/acceptor" evidence="2">
    <location>
        <position position="100"/>
    </location>
</feature>
<evidence type="ECO:0000256" key="3">
    <source>
        <dbReference type="PIRSR" id="PIRSR613078-2"/>
    </source>
</evidence>
<sequence>MQRETHPLASKFFKLTIVRHGITDSNAANELQGHSDPPLNSLGRWQASRLGEYFCENGIFFTAAFSSDLRRAVETTELILEKQPSSGKQVRLEKDAALRERFYGTYEGTKSAKFIADARKSGVKAEFYTPESVEPISKLCERIENWFQMCWHLGCDSDNFLVVAHGGSIRRLYAYFYDSLNCRFPADRCRADSGNDKHVIMKCEALHQTQHLSSGSGAK</sequence>
<dbReference type="WBParaSite" id="TMUE_3000012924.1">
    <property type="protein sequence ID" value="TMUE_3000012924.1"/>
    <property type="gene ID" value="WBGene00286631"/>
</dbReference>
<dbReference type="AlphaFoldDB" id="A0A5S6R0T5"/>
<feature type="binding site" evidence="3">
    <location>
        <position position="71"/>
    </location>
    <ligand>
        <name>substrate</name>
    </ligand>
</feature>
<dbReference type="SUPFAM" id="SSF53254">
    <property type="entry name" value="Phosphoglycerate mutase-like"/>
    <property type="match status" value="1"/>
</dbReference>
<feature type="active site" description="Tele-phosphohistidine intermediate" evidence="2">
    <location>
        <position position="20"/>
    </location>
</feature>
<dbReference type="SMART" id="SM00855">
    <property type="entry name" value="PGAM"/>
    <property type="match status" value="1"/>
</dbReference>
<dbReference type="Gene3D" id="3.40.50.1240">
    <property type="entry name" value="Phosphoglycerate mutase-like"/>
    <property type="match status" value="1"/>
</dbReference>
<organism evidence="4 5">
    <name type="scientific">Trichuris muris</name>
    <name type="common">Mouse whipworm</name>
    <dbReference type="NCBI Taxonomy" id="70415"/>
    <lineage>
        <taxon>Eukaryota</taxon>
        <taxon>Metazoa</taxon>
        <taxon>Ecdysozoa</taxon>
        <taxon>Nematoda</taxon>
        <taxon>Enoplea</taxon>
        <taxon>Dorylaimia</taxon>
        <taxon>Trichinellida</taxon>
        <taxon>Trichuridae</taxon>
        <taxon>Trichuris</taxon>
    </lineage>
</organism>
<protein>
    <submittedName>
        <fullName evidence="5">Uncharacterized protein</fullName>
    </submittedName>
</protein>
<accession>A0A5S6R0T5</accession>
<evidence type="ECO:0000313" key="4">
    <source>
        <dbReference type="Proteomes" id="UP000046395"/>
    </source>
</evidence>
<feature type="binding site" evidence="3">
    <location>
        <begin position="19"/>
        <end position="26"/>
    </location>
    <ligand>
        <name>substrate</name>
    </ligand>
</feature>
<dbReference type="PANTHER" id="PTHR46517:SF1">
    <property type="entry name" value="FRUCTOSE-2,6-BISPHOSPHATASE TIGAR"/>
    <property type="match status" value="1"/>
</dbReference>
<dbReference type="Proteomes" id="UP000046395">
    <property type="component" value="Unassembled WGS sequence"/>
</dbReference>
<evidence type="ECO:0000256" key="1">
    <source>
        <dbReference type="ARBA" id="ARBA00022801"/>
    </source>
</evidence>
<dbReference type="InterPro" id="IPR029033">
    <property type="entry name" value="His_PPase_superfam"/>
</dbReference>
<dbReference type="Pfam" id="PF00300">
    <property type="entry name" value="His_Phos_1"/>
    <property type="match status" value="1"/>
</dbReference>
<evidence type="ECO:0000313" key="5">
    <source>
        <dbReference type="WBParaSite" id="TMUE_3000012924.1"/>
    </source>
</evidence>
<dbReference type="PANTHER" id="PTHR46517">
    <property type="entry name" value="FRUCTOSE-2,6-BISPHOSPHATASE TIGAR"/>
    <property type="match status" value="1"/>
</dbReference>
<keyword evidence="4" id="KW-1185">Reference proteome</keyword>
<dbReference type="CDD" id="cd07067">
    <property type="entry name" value="HP_PGM_like"/>
    <property type="match status" value="1"/>
</dbReference>
<name>A0A5S6R0T5_TRIMR</name>
<dbReference type="InterPro" id="IPR051695">
    <property type="entry name" value="Phosphoglycerate_Mutase"/>
</dbReference>
<reference evidence="5" key="1">
    <citation type="submission" date="2019-12" db="UniProtKB">
        <authorList>
            <consortium name="WormBaseParasite"/>
        </authorList>
    </citation>
    <scope>IDENTIFICATION</scope>
</reference>
<evidence type="ECO:0000256" key="2">
    <source>
        <dbReference type="PIRSR" id="PIRSR613078-1"/>
    </source>
</evidence>
<dbReference type="STRING" id="70415.A0A5S6R0T5"/>
<feature type="binding site" evidence="3">
    <location>
        <begin position="100"/>
        <end position="103"/>
    </location>
    <ligand>
        <name>substrate</name>
    </ligand>
</feature>
<dbReference type="GO" id="GO:0004331">
    <property type="term" value="F:fructose-2,6-bisphosphate 2-phosphatase activity"/>
    <property type="evidence" value="ECO:0007669"/>
    <property type="project" value="TreeGrafter"/>
</dbReference>
<dbReference type="GO" id="GO:0005829">
    <property type="term" value="C:cytosol"/>
    <property type="evidence" value="ECO:0007669"/>
    <property type="project" value="TreeGrafter"/>
</dbReference>